<evidence type="ECO:0000313" key="1">
    <source>
        <dbReference type="EMBL" id="PHJ37506.1"/>
    </source>
</evidence>
<dbReference type="OrthoDB" id="1850671at2"/>
<evidence type="ECO:0000313" key="2">
    <source>
        <dbReference type="Proteomes" id="UP000222564"/>
    </source>
</evidence>
<protein>
    <submittedName>
        <fullName evidence="1">Uncharacterized protein</fullName>
    </submittedName>
</protein>
<keyword evidence="2" id="KW-1185">Reference proteome</keyword>
<comment type="caution">
    <text evidence="1">The sequence shown here is derived from an EMBL/GenBank/DDBJ whole genome shotgun (WGS) entry which is preliminary data.</text>
</comment>
<proteinExistence type="predicted"/>
<name>A0A2C6MDX8_9FIRM</name>
<accession>A0A2C6MDX8</accession>
<dbReference type="RefSeq" id="WP_099083778.1">
    <property type="nucleotide sequence ID" value="NZ_AWQQ01000091.1"/>
</dbReference>
<gene>
    <name evidence="1" type="ORF">P378_16500</name>
</gene>
<sequence>MKPQQECITAYVFPEYIFLLPNGHPSRPKIEELFKEMGIRKHRLWGRKTKIESQHYIETGVWGSYETVGIKDRTLDGKPIPLFGDTELKEQSDSICLERHMIVGGKKFAVSSVFPKAAASLPTDKLLSLIDKELEKERKSF</sequence>
<reference evidence="1 2" key="1">
    <citation type="submission" date="2013-09" db="EMBL/GenBank/DDBJ databases">
        <title>Biodegradation of hydrocarbons in the deep terrestrial subsurface : characterization of a microbial consortium composed of two Desulfotomaculum species originating from a deep geological formation.</title>
        <authorList>
            <person name="Aullo T."/>
            <person name="Berlendis S."/>
            <person name="Lascourreges J.-F."/>
            <person name="Dessort D."/>
            <person name="Saint-Laurent S."/>
            <person name="Schraauwers B."/>
            <person name="Mas J."/>
            <person name="Magot M."/>
            <person name="Ranchou-Peyruse A."/>
        </authorList>
    </citation>
    <scope>NUCLEOTIDE SEQUENCE [LARGE SCALE GENOMIC DNA]</scope>
    <source>
        <strain evidence="1 2">Bs107</strain>
    </source>
</reference>
<dbReference type="AlphaFoldDB" id="A0A2C6MDX8"/>
<organism evidence="1 2">
    <name type="scientific">Desulforamulus profundi</name>
    <dbReference type="NCBI Taxonomy" id="1383067"/>
    <lineage>
        <taxon>Bacteria</taxon>
        <taxon>Bacillati</taxon>
        <taxon>Bacillota</taxon>
        <taxon>Clostridia</taxon>
        <taxon>Eubacteriales</taxon>
        <taxon>Peptococcaceae</taxon>
        <taxon>Desulforamulus</taxon>
    </lineage>
</organism>
<dbReference type="EMBL" id="AWQQ01000091">
    <property type="protein sequence ID" value="PHJ37506.1"/>
    <property type="molecule type" value="Genomic_DNA"/>
</dbReference>
<dbReference type="Proteomes" id="UP000222564">
    <property type="component" value="Unassembled WGS sequence"/>
</dbReference>